<dbReference type="KEGG" id="cdeu:CNBG_1471"/>
<sequence>MGFTLFFQWSFTPPTGQAVSLADVVCARVLENYGHNPPSRLGLQLRTYRAQFPPSPTTDEKNQDNNNQVSRYLTIISNLVPPAQPGEVRTSIPIFKDDTAYLFLDDRSSTAIGGESEHVNKPVETSTVTHSSDSVSLQEGEEGKRFRCVAVRPPTAVTPMLQSLLSPFVMGLTKAARTTASQTSSTPVPTSLPGSTLLLTVLTFNALPSPTPPVILRLYILPNQTATSIFLEGEYAGSADGKSEEELEEEVKKFLESCLITDLLGERRWIDCSRRHNWRAWNDAERNKHAMLTLAKTLRQGNFI</sequence>
<proteinExistence type="predicted"/>
<evidence type="ECO:0000256" key="1">
    <source>
        <dbReference type="SAM" id="MobiDB-lite"/>
    </source>
</evidence>
<reference evidence="2 3" key="2">
    <citation type="journal article" date="2018" name="Proc. Natl. Acad. Sci.">
        <title>RNAi is a critical determinant of centromere evolution in closely related fungi.</title>
        <authorList>
            <person name="Yadav V."/>
            <person name="Sun S."/>
            <person name="Billmyre R.B."/>
            <person name="Thimmappa B.C."/>
            <person name="Shea T."/>
            <person name="Lintner R."/>
            <person name="Bakkeren G."/>
            <person name="Cuomo C.A."/>
            <person name="Heitman J."/>
            <person name="Sanyal K."/>
        </authorList>
    </citation>
    <scope>NUCLEOTIDE SEQUENCE [LARGE SCALE GENOMIC DNA]</scope>
    <source>
        <strain evidence="2 3">R265</strain>
    </source>
</reference>
<gene>
    <name evidence="2" type="ORF">CNBG_1471</name>
</gene>
<feature type="region of interest" description="Disordered" evidence="1">
    <location>
        <begin position="113"/>
        <end position="132"/>
    </location>
</feature>
<reference evidence="2 3" key="1">
    <citation type="journal article" date="2011" name="MBio">
        <title>Genome variation in Cryptococcus gattii, an emerging pathogen of immunocompetent hosts.</title>
        <authorList>
            <person name="D'Souza C.A."/>
            <person name="Kronstad J.W."/>
            <person name="Taylor G."/>
            <person name="Warren R."/>
            <person name="Yuen M."/>
            <person name="Hu G."/>
            <person name="Jung W.H."/>
            <person name="Sham A."/>
            <person name="Kidd S.E."/>
            <person name="Tangen K."/>
            <person name="Lee N."/>
            <person name="Zeilmaker T."/>
            <person name="Sawkins J."/>
            <person name="McVicker G."/>
            <person name="Shah S."/>
            <person name="Gnerre S."/>
            <person name="Griggs A."/>
            <person name="Zeng Q."/>
            <person name="Bartlett K."/>
            <person name="Li W."/>
            <person name="Wang X."/>
            <person name="Heitman J."/>
            <person name="Stajich J.E."/>
            <person name="Fraser J.A."/>
            <person name="Meyer W."/>
            <person name="Carter D."/>
            <person name="Schein J."/>
            <person name="Krzywinski M."/>
            <person name="Kwon-Chung K.J."/>
            <person name="Varma A."/>
            <person name="Wang J."/>
            <person name="Brunham R."/>
            <person name="Fyfe M."/>
            <person name="Ouellette B.F."/>
            <person name="Siddiqui A."/>
            <person name="Marra M."/>
            <person name="Jones S."/>
            <person name="Holt R."/>
            <person name="Birren B.W."/>
            <person name="Galagan J.E."/>
            <person name="Cuomo C.A."/>
        </authorList>
    </citation>
    <scope>NUCLEOTIDE SEQUENCE [LARGE SCALE GENOMIC DNA]</scope>
    <source>
        <strain evidence="2 3">R265</strain>
    </source>
</reference>
<keyword evidence="3" id="KW-1185">Reference proteome</keyword>
<evidence type="ECO:0000313" key="3">
    <source>
        <dbReference type="Proteomes" id="UP000029445"/>
    </source>
</evidence>
<dbReference type="Proteomes" id="UP000029445">
    <property type="component" value="Chromosome 3"/>
</dbReference>
<organism evidence="2 3">
    <name type="scientific">Cryptococcus deuterogattii (strain R265)</name>
    <name type="common">Cryptococcus gattii VGII (strain R265)</name>
    <dbReference type="NCBI Taxonomy" id="294750"/>
    <lineage>
        <taxon>Eukaryota</taxon>
        <taxon>Fungi</taxon>
        <taxon>Dikarya</taxon>
        <taxon>Basidiomycota</taxon>
        <taxon>Agaricomycotina</taxon>
        <taxon>Tremellomycetes</taxon>
        <taxon>Tremellales</taxon>
        <taxon>Cryptococcaceae</taxon>
        <taxon>Cryptococcus</taxon>
        <taxon>Cryptococcus gattii species complex</taxon>
    </lineage>
</organism>
<dbReference type="GeneID" id="88177891"/>
<dbReference type="HOGENOM" id="CLU_912214_0_0_1"/>
<dbReference type="AlphaFoldDB" id="A0A095EDX1"/>
<dbReference type="OMA" id="WIWERED"/>
<dbReference type="EMBL" id="CP025761">
    <property type="protein sequence ID" value="KGB75633.1"/>
    <property type="molecule type" value="Genomic_DNA"/>
</dbReference>
<dbReference type="OrthoDB" id="2565062at2759"/>
<dbReference type="RefSeq" id="XP_062881572.1">
    <property type="nucleotide sequence ID" value="XM_063025617.1"/>
</dbReference>
<accession>A0A095EDX1</accession>
<dbReference type="VEuPathDB" id="FungiDB:CNBG_1471"/>
<evidence type="ECO:0000313" key="2">
    <source>
        <dbReference type="EMBL" id="KGB75633.1"/>
    </source>
</evidence>
<feature type="compositionally biased region" description="Low complexity" evidence="1">
    <location>
        <begin position="123"/>
        <end position="132"/>
    </location>
</feature>
<protein>
    <recommendedName>
        <fullName evidence="4">Mediator complex subunit 20</fullName>
    </recommendedName>
</protein>
<name>A0A095EDX1_CRYD2</name>
<evidence type="ECO:0008006" key="4">
    <source>
        <dbReference type="Google" id="ProtNLM"/>
    </source>
</evidence>